<comment type="caution">
    <text evidence="2">The sequence shown here is derived from an EMBL/GenBank/DDBJ whole genome shotgun (WGS) entry which is preliminary data.</text>
</comment>
<dbReference type="Proteomes" id="UP001549143">
    <property type="component" value="Unassembled WGS sequence"/>
</dbReference>
<sequence length="112" mass="12930">MARRTYIRYMIPHAQSMLKTHGRKSLAAIALAASLAFPAAAQQQPPVRDNASEIIQLQNRIQRQQFDQQQQIYRQLDRQQVTQPPTPRPQVPAFRQDCQITLSGNTYVRNCR</sequence>
<evidence type="ECO:0000313" key="2">
    <source>
        <dbReference type="EMBL" id="MET3661844.1"/>
    </source>
</evidence>
<proteinExistence type="predicted"/>
<dbReference type="EMBL" id="JBEPMN010000007">
    <property type="protein sequence ID" value="MET3661844.1"/>
    <property type="molecule type" value="Genomic_DNA"/>
</dbReference>
<reference evidence="2 3" key="1">
    <citation type="submission" date="2024-06" db="EMBL/GenBank/DDBJ databases">
        <title>Genomic Encyclopedia of Type Strains, Phase IV (KMG-IV): sequencing the most valuable type-strain genomes for metagenomic binning, comparative biology and taxonomic classification.</title>
        <authorList>
            <person name="Goeker M."/>
        </authorList>
    </citation>
    <scope>NUCLEOTIDE SEQUENCE [LARGE SCALE GENOMIC DNA]</scope>
    <source>
        <strain evidence="2 3">DSM 19730</strain>
    </source>
</reference>
<dbReference type="RefSeq" id="WP_354151718.1">
    <property type="nucleotide sequence ID" value="NZ_JBEPMN010000007.1"/>
</dbReference>
<feature type="chain" id="PRO_5047418697" evidence="1">
    <location>
        <begin position="42"/>
        <end position="112"/>
    </location>
</feature>
<gene>
    <name evidence="2" type="ORF">ABID44_002175</name>
</gene>
<organism evidence="2 3">
    <name type="scientific">Aquamicrobium ahrensii</name>
    <dbReference type="NCBI Taxonomy" id="469551"/>
    <lineage>
        <taxon>Bacteria</taxon>
        <taxon>Pseudomonadati</taxon>
        <taxon>Pseudomonadota</taxon>
        <taxon>Alphaproteobacteria</taxon>
        <taxon>Hyphomicrobiales</taxon>
        <taxon>Phyllobacteriaceae</taxon>
        <taxon>Aquamicrobium</taxon>
    </lineage>
</organism>
<keyword evidence="3" id="KW-1185">Reference proteome</keyword>
<feature type="signal peptide" evidence="1">
    <location>
        <begin position="1"/>
        <end position="41"/>
    </location>
</feature>
<evidence type="ECO:0000313" key="3">
    <source>
        <dbReference type="Proteomes" id="UP001549143"/>
    </source>
</evidence>
<protein>
    <submittedName>
        <fullName evidence="2">Uncharacterized protein</fullName>
    </submittedName>
</protein>
<evidence type="ECO:0000256" key="1">
    <source>
        <dbReference type="SAM" id="SignalP"/>
    </source>
</evidence>
<name>A0ABV2KL90_9HYPH</name>
<keyword evidence="1" id="KW-0732">Signal</keyword>
<accession>A0ABV2KL90</accession>